<evidence type="ECO:0000256" key="1">
    <source>
        <dbReference type="SAM" id="SignalP"/>
    </source>
</evidence>
<name>A0ABP1RV56_9HEXA</name>
<keyword evidence="3" id="KW-1185">Reference proteome</keyword>
<proteinExistence type="predicted"/>
<accession>A0ABP1RV56</accession>
<evidence type="ECO:0000313" key="2">
    <source>
        <dbReference type="EMBL" id="CAL8136231.1"/>
    </source>
</evidence>
<comment type="caution">
    <text evidence="2">The sequence shown here is derived from an EMBL/GenBank/DDBJ whole genome shotgun (WGS) entry which is preliminary data.</text>
</comment>
<dbReference type="Proteomes" id="UP001642540">
    <property type="component" value="Unassembled WGS sequence"/>
</dbReference>
<organism evidence="2 3">
    <name type="scientific">Orchesella dallaii</name>
    <dbReference type="NCBI Taxonomy" id="48710"/>
    <lineage>
        <taxon>Eukaryota</taxon>
        <taxon>Metazoa</taxon>
        <taxon>Ecdysozoa</taxon>
        <taxon>Arthropoda</taxon>
        <taxon>Hexapoda</taxon>
        <taxon>Collembola</taxon>
        <taxon>Entomobryomorpha</taxon>
        <taxon>Entomobryoidea</taxon>
        <taxon>Orchesellidae</taxon>
        <taxon>Orchesellinae</taxon>
        <taxon>Orchesella</taxon>
    </lineage>
</organism>
<feature type="signal peptide" evidence="1">
    <location>
        <begin position="1"/>
        <end position="19"/>
    </location>
</feature>
<sequence length="325" mass="37139">MGMLSIPVVLAFGIIQVSSTFDRSHMGVVYKPVLKDYGKVISEAQLLPEIKKMASEFTKISYPILDTEIRHFLPTNAIPKAIASYNRDHLKPGESPLDLSLSLMTTNWKNLSTIQTDFNELEASANLANSIYPKTVKKIYLENSVHFAGTEADVDEYERAVANILVPNGTKYEIGATLPLLACGPDHLLIFLRKFKHLAFNWFPQRFRADKADMKVEPDPLLCVEILAEKFENCMETLKTFGLDVTVELTTSWFYHKGMDLDEHNRNLVIFWNVLNVWAVKINITVVMLFAFDFKPEVEPIPFDYDGWWGSKQNIWLANITHYVE</sequence>
<reference evidence="2 3" key="1">
    <citation type="submission" date="2024-08" db="EMBL/GenBank/DDBJ databases">
        <authorList>
            <person name="Cucini C."/>
            <person name="Frati F."/>
        </authorList>
    </citation>
    <scope>NUCLEOTIDE SEQUENCE [LARGE SCALE GENOMIC DNA]</scope>
</reference>
<dbReference type="EMBL" id="CAXLJM020000111">
    <property type="protein sequence ID" value="CAL8136231.1"/>
    <property type="molecule type" value="Genomic_DNA"/>
</dbReference>
<keyword evidence="1" id="KW-0732">Signal</keyword>
<feature type="chain" id="PRO_5047160870" evidence="1">
    <location>
        <begin position="20"/>
        <end position="325"/>
    </location>
</feature>
<gene>
    <name evidence="2" type="ORF">ODALV1_LOCUS26346</name>
</gene>
<evidence type="ECO:0000313" key="3">
    <source>
        <dbReference type="Proteomes" id="UP001642540"/>
    </source>
</evidence>
<protein>
    <submittedName>
        <fullName evidence="2">Uncharacterized protein</fullName>
    </submittedName>
</protein>